<dbReference type="PANTHER" id="PTHR12521">
    <property type="entry name" value="PROTEIN C6ORF130"/>
    <property type="match status" value="1"/>
</dbReference>
<comment type="similarity">
    <text evidence="2">Belongs to the POA1 family.</text>
</comment>
<organism evidence="9 10">
    <name type="scientific">Byssothecium circinans</name>
    <dbReference type="NCBI Taxonomy" id="147558"/>
    <lineage>
        <taxon>Eukaryota</taxon>
        <taxon>Fungi</taxon>
        <taxon>Dikarya</taxon>
        <taxon>Ascomycota</taxon>
        <taxon>Pezizomycotina</taxon>
        <taxon>Dothideomycetes</taxon>
        <taxon>Pleosporomycetidae</taxon>
        <taxon>Pleosporales</taxon>
        <taxon>Massarineae</taxon>
        <taxon>Massarinaceae</taxon>
        <taxon>Byssothecium</taxon>
    </lineage>
</organism>
<dbReference type="CDD" id="cd02901">
    <property type="entry name" value="Macro_Poa1p-like"/>
    <property type="match status" value="1"/>
</dbReference>
<dbReference type="Proteomes" id="UP000800035">
    <property type="component" value="Unassembled WGS sequence"/>
</dbReference>
<evidence type="ECO:0000256" key="5">
    <source>
        <dbReference type="ARBA" id="ARBA00022912"/>
    </source>
</evidence>
<dbReference type="InterPro" id="IPR002589">
    <property type="entry name" value="Macro_dom"/>
</dbReference>
<feature type="domain" description="Macro" evidence="8">
    <location>
        <begin position="63"/>
        <end position="245"/>
    </location>
</feature>
<proteinExistence type="inferred from homology"/>
<keyword evidence="5" id="KW-0378">Hydrolase</keyword>
<protein>
    <recommendedName>
        <fullName evidence="4">ADP-ribose 1''-phosphate phosphatase</fullName>
        <ecNumber evidence="3">3.1.3.84</ecNumber>
    </recommendedName>
</protein>
<dbReference type="OrthoDB" id="2155246at2759"/>
<evidence type="ECO:0000256" key="1">
    <source>
        <dbReference type="ARBA" id="ARBA00002432"/>
    </source>
</evidence>
<dbReference type="InterPro" id="IPR043472">
    <property type="entry name" value="Macro_dom-like"/>
</dbReference>
<sequence>MTDYFKPVNPKKSENEKPAPTREHNEPTSTTIDKMPTPIPQSKGKTPLASDKTNETKLSDASLPPKSTSSSPTLTLTYHKGDIFAAPPQTLLIHACNTQGSWGAGIAAAFRTRYPAAYKVYRDYCLKRHDPKTNPIPTGTCLLIPPCETTNGKPKHWIGCLFTSAKYGKAKDKPDVILSNTAPAMKELLGEAKTVTKDGKGVGEVRMCMINSARFGVPWERTVEVLEGIVVEEGWADSVEAWSIE</sequence>
<evidence type="ECO:0000256" key="7">
    <source>
        <dbReference type="SAM" id="MobiDB-lite"/>
    </source>
</evidence>
<feature type="compositionally biased region" description="Basic and acidic residues" evidence="7">
    <location>
        <begin position="11"/>
        <end position="26"/>
    </location>
</feature>
<evidence type="ECO:0000256" key="4">
    <source>
        <dbReference type="ARBA" id="ARBA00019744"/>
    </source>
</evidence>
<dbReference type="GO" id="GO:0004721">
    <property type="term" value="F:phosphoprotein phosphatase activity"/>
    <property type="evidence" value="ECO:0007669"/>
    <property type="project" value="UniProtKB-KW"/>
</dbReference>
<feature type="compositionally biased region" description="Low complexity" evidence="7">
    <location>
        <begin position="62"/>
        <end position="72"/>
    </location>
</feature>
<name>A0A6A5TSQ9_9PLEO</name>
<evidence type="ECO:0000256" key="3">
    <source>
        <dbReference type="ARBA" id="ARBA00012983"/>
    </source>
</evidence>
<evidence type="ECO:0000259" key="8">
    <source>
        <dbReference type="PROSITE" id="PS51154"/>
    </source>
</evidence>
<evidence type="ECO:0000256" key="6">
    <source>
        <dbReference type="ARBA" id="ARBA00034427"/>
    </source>
</evidence>
<keyword evidence="5" id="KW-0904">Protein phosphatase</keyword>
<dbReference type="PANTHER" id="PTHR12521:SF0">
    <property type="entry name" value="ADP-RIBOSE GLYCOHYDROLASE OARD1"/>
    <property type="match status" value="1"/>
</dbReference>
<reference evidence="9" key="1">
    <citation type="journal article" date="2020" name="Stud. Mycol.">
        <title>101 Dothideomycetes genomes: a test case for predicting lifestyles and emergence of pathogens.</title>
        <authorList>
            <person name="Haridas S."/>
            <person name="Albert R."/>
            <person name="Binder M."/>
            <person name="Bloem J."/>
            <person name="Labutti K."/>
            <person name="Salamov A."/>
            <person name="Andreopoulos B."/>
            <person name="Baker S."/>
            <person name="Barry K."/>
            <person name="Bills G."/>
            <person name="Bluhm B."/>
            <person name="Cannon C."/>
            <person name="Castanera R."/>
            <person name="Culley D."/>
            <person name="Daum C."/>
            <person name="Ezra D."/>
            <person name="Gonzalez J."/>
            <person name="Henrissat B."/>
            <person name="Kuo A."/>
            <person name="Liang C."/>
            <person name="Lipzen A."/>
            <person name="Lutzoni F."/>
            <person name="Magnuson J."/>
            <person name="Mondo S."/>
            <person name="Nolan M."/>
            <person name="Ohm R."/>
            <person name="Pangilinan J."/>
            <person name="Park H.-J."/>
            <person name="Ramirez L."/>
            <person name="Alfaro M."/>
            <person name="Sun H."/>
            <person name="Tritt A."/>
            <person name="Yoshinaga Y."/>
            <person name="Zwiers L.-H."/>
            <person name="Turgeon B."/>
            <person name="Goodwin S."/>
            <person name="Spatafora J."/>
            <person name="Crous P."/>
            <person name="Grigoriev I."/>
        </authorList>
    </citation>
    <scope>NUCLEOTIDE SEQUENCE</scope>
    <source>
        <strain evidence="9">CBS 675.92</strain>
    </source>
</reference>
<evidence type="ECO:0000313" key="9">
    <source>
        <dbReference type="EMBL" id="KAF1955695.1"/>
    </source>
</evidence>
<dbReference type="Gene3D" id="3.40.220.10">
    <property type="entry name" value="Leucine Aminopeptidase, subunit E, domain 1"/>
    <property type="match status" value="1"/>
</dbReference>
<evidence type="ECO:0000313" key="10">
    <source>
        <dbReference type="Proteomes" id="UP000800035"/>
    </source>
</evidence>
<evidence type="ECO:0000256" key="2">
    <source>
        <dbReference type="ARBA" id="ARBA00006575"/>
    </source>
</evidence>
<accession>A0A6A5TSQ9</accession>
<dbReference type="GO" id="GO:0140291">
    <property type="term" value="P:peptidyl-glutamate ADP-deribosylation"/>
    <property type="evidence" value="ECO:0007669"/>
    <property type="project" value="TreeGrafter"/>
</dbReference>
<dbReference type="Pfam" id="PF01661">
    <property type="entry name" value="Macro"/>
    <property type="match status" value="1"/>
</dbReference>
<comment type="function">
    <text evidence="1">Highly specific phosphatase involved in the metabolism of ADP-ribose 1''-phosphate (Appr1p) which is produced as a consequence of tRNA splicing.</text>
</comment>
<keyword evidence="10" id="KW-1185">Reference proteome</keyword>
<dbReference type="SUPFAM" id="SSF52949">
    <property type="entry name" value="Macro domain-like"/>
    <property type="match status" value="1"/>
</dbReference>
<comment type="catalytic activity">
    <reaction evidence="6">
        <text>ADP-alpha-D-ribose 1''-phosphate + H2O = ADP-D-ribose + phosphate</text>
        <dbReference type="Rhea" id="RHEA:25029"/>
        <dbReference type="ChEBI" id="CHEBI:15377"/>
        <dbReference type="ChEBI" id="CHEBI:43474"/>
        <dbReference type="ChEBI" id="CHEBI:57967"/>
        <dbReference type="ChEBI" id="CHEBI:58753"/>
        <dbReference type="EC" id="3.1.3.84"/>
    </reaction>
</comment>
<dbReference type="AlphaFoldDB" id="A0A6A5TSQ9"/>
<dbReference type="EC" id="3.1.3.84" evidence="3"/>
<dbReference type="PROSITE" id="PS51154">
    <property type="entry name" value="MACRO"/>
    <property type="match status" value="1"/>
</dbReference>
<dbReference type="InterPro" id="IPR050892">
    <property type="entry name" value="ADP-ribose_metab_enzymes"/>
</dbReference>
<dbReference type="EMBL" id="ML976993">
    <property type="protein sequence ID" value="KAF1955695.1"/>
    <property type="molecule type" value="Genomic_DNA"/>
</dbReference>
<feature type="region of interest" description="Disordered" evidence="7">
    <location>
        <begin position="1"/>
        <end position="72"/>
    </location>
</feature>
<gene>
    <name evidence="9" type="ORF">CC80DRAFT_525891</name>
</gene>
<dbReference type="SMART" id="SM00506">
    <property type="entry name" value="A1pp"/>
    <property type="match status" value="1"/>
</dbReference>